<evidence type="ECO:0008006" key="3">
    <source>
        <dbReference type="Google" id="ProtNLM"/>
    </source>
</evidence>
<dbReference type="Proteomes" id="UP000320623">
    <property type="component" value="Unassembled WGS sequence"/>
</dbReference>
<evidence type="ECO:0000313" key="1">
    <source>
        <dbReference type="EMBL" id="CUU01976.1"/>
    </source>
</evidence>
<organism evidence="1 2">
    <name type="scientific">Candidatus Thermokryptus mobilis</name>
    <dbReference type="NCBI Taxonomy" id="1643428"/>
    <lineage>
        <taxon>Bacteria</taxon>
        <taxon>Pseudomonadati</taxon>
        <taxon>Candidatus Kryptoniota</taxon>
        <taxon>Candidatus Thermokryptus</taxon>
    </lineage>
</organism>
<gene>
    <name evidence="1" type="ORF">JGI1_00388</name>
</gene>
<name>A0A0S4MTT9_9BACT</name>
<protein>
    <recommendedName>
        <fullName evidence="3">DUF4900 domain-containing protein</fullName>
    </recommendedName>
</protein>
<keyword evidence="2" id="KW-1185">Reference proteome</keyword>
<reference evidence="2" key="1">
    <citation type="submission" date="2015-11" db="EMBL/GenBank/DDBJ databases">
        <authorList>
            <person name="Varghese N."/>
        </authorList>
    </citation>
    <scope>NUCLEOTIDE SEQUENCE [LARGE SCALE GENOMIC DNA]</scope>
</reference>
<dbReference type="OrthoDB" id="36432at2"/>
<accession>A0A0S4MTT9</accession>
<dbReference type="AlphaFoldDB" id="A0A0S4MTT9"/>
<dbReference type="EMBL" id="FAOO01000002">
    <property type="protein sequence ID" value="CUU01976.1"/>
    <property type="molecule type" value="Genomic_DNA"/>
</dbReference>
<proteinExistence type="predicted"/>
<sequence length="459" mass="50891">MFGKSSLLILIGFITAFSIYQLRMARAVMSASDSFNYYYAKTLVHETAVSAMNIGVNKVWKDTVTNTTFNVVMNNCTAVVRVFPVVPDSIVKLSVKAWGYAFVDTYYAKYKRPYRLEDSAFAYFQYSSGPVTPASKYFWFTGTEFFNGAPVYWINGDTVWGPVHTNSTLHTYGTPVFYDKVTAYSGINPAPTSSRNKAKFYGGWEVGIRAEIPVDMTRTKTAAINGGGVYDPSSAGAVGVYFKFLPNGKVIRRYVQSYQNQTIGSGSYGRTRKVPQFTSAGPETLNVNNISSTGVVWVKGDVVVEGTIDGQLTILADRDIRIWDDLKYAQDPNVNPNSDDFLGLISNGGNVIVADSDPNQNDVVIQAAILAWDGGSSDKVFIAENWDKRPPSGAIYLTGSIVQEQRGPVGHFSGASGIIQNGFSKRYRYDPRFRTKAPPFYPLVSYPDIRQLRLISWWE</sequence>
<evidence type="ECO:0000313" key="2">
    <source>
        <dbReference type="Proteomes" id="UP000320623"/>
    </source>
</evidence>
<dbReference type="STRING" id="1643428.GCA_001442855_00375"/>
<dbReference type="RefSeq" id="WP_140944188.1">
    <property type="nucleotide sequence ID" value="NZ_FAOO01000002.1"/>
</dbReference>